<comment type="caution">
    <text evidence="3">The sequence shown here is derived from an EMBL/GenBank/DDBJ whole genome shotgun (WGS) entry which is preliminary data.</text>
</comment>
<dbReference type="GO" id="GO:0031047">
    <property type="term" value="P:regulatory ncRNA-mediated gene silencing"/>
    <property type="evidence" value="ECO:0007669"/>
    <property type="project" value="InterPro"/>
</dbReference>
<evidence type="ECO:0000313" key="4">
    <source>
        <dbReference type="Proteomes" id="UP000734854"/>
    </source>
</evidence>
<accession>A0A8J5I7K0</accession>
<evidence type="ECO:0000313" key="3">
    <source>
        <dbReference type="EMBL" id="KAG6537373.1"/>
    </source>
</evidence>
<dbReference type="PANTHER" id="PTHR46619:SF3">
    <property type="entry name" value="RNA RECOGNITION MOTIF XS DOMAIN PROTEIN"/>
    <property type="match status" value="1"/>
</dbReference>
<name>A0A8J5I7K0_ZINOF</name>
<proteinExistence type="predicted"/>
<dbReference type="InterPro" id="IPR005380">
    <property type="entry name" value="XS_domain"/>
</dbReference>
<keyword evidence="4" id="KW-1185">Reference proteome</keyword>
<evidence type="ECO:0000256" key="1">
    <source>
        <dbReference type="SAM" id="MobiDB-lite"/>
    </source>
</evidence>
<feature type="region of interest" description="Disordered" evidence="1">
    <location>
        <begin position="205"/>
        <end position="235"/>
    </location>
</feature>
<feature type="compositionally biased region" description="Low complexity" evidence="1">
    <location>
        <begin position="97"/>
        <end position="114"/>
    </location>
</feature>
<organism evidence="3 4">
    <name type="scientific">Zingiber officinale</name>
    <name type="common">Ginger</name>
    <name type="synonym">Amomum zingiber</name>
    <dbReference type="NCBI Taxonomy" id="94328"/>
    <lineage>
        <taxon>Eukaryota</taxon>
        <taxon>Viridiplantae</taxon>
        <taxon>Streptophyta</taxon>
        <taxon>Embryophyta</taxon>
        <taxon>Tracheophyta</taxon>
        <taxon>Spermatophyta</taxon>
        <taxon>Magnoliopsida</taxon>
        <taxon>Liliopsida</taxon>
        <taxon>Zingiberales</taxon>
        <taxon>Zingiberaceae</taxon>
        <taxon>Zingiber</taxon>
    </lineage>
</organism>
<evidence type="ECO:0000259" key="2">
    <source>
        <dbReference type="Pfam" id="PF03468"/>
    </source>
</evidence>
<dbReference type="EMBL" id="JACMSC010000001">
    <property type="protein sequence ID" value="KAG6537373.1"/>
    <property type="molecule type" value="Genomic_DNA"/>
</dbReference>
<dbReference type="Gene3D" id="3.30.70.2890">
    <property type="entry name" value="XS domain"/>
    <property type="match status" value="1"/>
</dbReference>
<feature type="domain" description="XS" evidence="2">
    <location>
        <begin position="517"/>
        <end position="613"/>
    </location>
</feature>
<dbReference type="AlphaFoldDB" id="A0A8J5I7K0"/>
<gene>
    <name evidence="3" type="ORF">ZIOFF_002463</name>
</gene>
<feature type="compositionally biased region" description="Low complexity" evidence="1">
    <location>
        <begin position="66"/>
        <end position="79"/>
    </location>
</feature>
<dbReference type="Pfam" id="PF03468">
    <property type="entry name" value="XS"/>
    <property type="match status" value="1"/>
</dbReference>
<reference evidence="3 4" key="1">
    <citation type="submission" date="2020-08" db="EMBL/GenBank/DDBJ databases">
        <title>Plant Genome Project.</title>
        <authorList>
            <person name="Zhang R.-G."/>
        </authorList>
    </citation>
    <scope>NUCLEOTIDE SEQUENCE [LARGE SCALE GENOMIC DNA]</scope>
    <source>
        <tissue evidence="3">Rhizome</tissue>
    </source>
</reference>
<dbReference type="InterPro" id="IPR038588">
    <property type="entry name" value="XS_domain_sf"/>
</dbReference>
<feature type="region of interest" description="Disordered" evidence="1">
    <location>
        <begin position="51"/>
        <end position="143"/>
    </location>
</feature>
<sequence length="635" mass="69548">MARIRQPDQAGSRGTANLTALGLLSSSRNSHGTLTETLGIALNFVNPNSAMEKTMEKTTGSGGKGPASTSAAASASAGSRNPLRESRNKSSVKRPASSSDPDLSKSKTPSSSSLAIAAKDHPHLPPDPAPTASTRPFSLPDSAGILPPSPYGFRNLERRTIVLSDASVRSYFALPLDAPVNPAADRLPFGRQGFVLGPEPNPRLGLESHLHLPPGRRLSPEGFRQPPPYVRGPDLRSDYWDSLGLDGPRSIPDGSSGPLSLKRRYGDEDEFLPHRQPFMQHGNLNGIPIAPSGSSGSRMNFLEGSQFGWDAHDELSMSKQARLIEEGHELPPKRVRPNEVPPAVTDVDPHALRKAFLRFSKMINESPDQRKKYLNGGKDGPLPCVVCRRASKGFAEVHSLVMHTYNAQNADLRVDHLGLHKALCVLMGWNYKESPENSKAYQLLSADEAQANRDDLILWPPTVVLHNTSSGRKKDGHVEGMGNKEIDNRLKGIYDYQASFFSLNEQFTSSILITSKRLSKMGFTNCKAKSIYGKGGHTGITVVKFAKSQAGLKEAERLAEHFEKENHGRRGWAHVQDSLSAHDEKNPALVKVDGKNVEHRILYGYLGSAADLEKMDQEMRKKTDINSRRDLDLRN</sequence>
<protein>
    <recommendedName>
        <fullName evidence="2">XS domain-containing protein</fullName>
    </recommendedName>
</protein>
<dbReference type="PANTHER" id="PTHR46619">
    <property type="entry name" value="RNA RECOGNITION MOTIF XS DOMAIN PROTEIN-RELATED"/>
    <property type="match status" value="1"/>
</dbReference>
<dbReference type="Proteomes" id="UP000734854">
    <property type="component" value="Unassembled WGS sequence"/>
</dbReference>